<evidence type="ECO:0000313" key="3">
    <source>
        <dbReference type="EMBL" id="MCV9884836.1"/>
    </source>
</evidence>
<feature type="domain" description="YqgU-like 6-bladed beta-propeller" evidence="2">
    <location>
        <begin position="94"/>
        <end position="352"/>
    </location>
</feature>
<protein>
    <recommendedName>
        <fullName evidence="2">YqgU-like 6-bladed beta-propeller domain-containing protein</fullName>
    </recommendedName>
</protein>
<feature type="signal peptide" evidence="1">
    <location>
        <begin position="1"/>
        <end position="23"/>
    </location>
</feature>
<organism evidence="3 4">
    <name type="scientific">Metabacillus halosaccharovorans</name>
    <dbReference type="NCBI Taxonomy" id="930124"/>
    <lineage>
        <taxon>Bacteria</taxon>
        <taxon>Bacillati</taxon>
        <taxon>Bacillota</taxon>
        <taxon>Bacilli</taxon>
        <taxon>Bacillales</taxon>
        <taxon>Bacillaceae</taxon>
        <taxon>Metabacillus</taxon>
    </lineage>
</organism>
<reference evidence="3 4" key="1">
    <citation type="submission" date="2022-10" db="EMBL/GenBank/DDBJ databases">
        <title>Draft genome assembly of moderately radiation resistant bacterium Metabacillus halosaccharovorans.</title>
        <authorList>
            <person name="Pal S."/>
            <person name="Gopinathan A."/>
        </authorList>
    </citation>
    <scope>NUCLEOTIDE SEQUENCE [LARGE SCALE GENOMIC DNA]</scope>
    <source>
        <strain evidence="3 4">VITHBRA001</strain>
    </source>
</reference>
<dbReference type="Proteomes" id="UP001526147">
    <property type="component" value="Unassembled WGS sequence"/>
</dbReference>
<dbReference type="SUPFAM" id="SSF69322">
    <property type="entry name" value="Tricorn protease domain 2"/>
    <property type="match status" value="1"/>
</dbReference>
<dbReference type="Pfam" id="PF21101">
    <property type="entry name" value="YqgU"/>
    <property type="match status" value="1"/>
</dbReference>
<comment type="caution">
    <text evidence="3">The sequence shown here is derived from an EMBL/GenBank/DDBJ whole genome shotgun (WGS) entry which is preliminary data.</text>
</comment>
<accession>A0ABT3DD79</accession>
<evidence type="ECO:0000313" key="4">
    <source>
        <dbReference type="Proteomes" id="UP001526147"/>
    </source>
</evidence>
<dbReference type="InterPro" id="IPR048421">
    <property type="entry name" value="YqgU_beta-prop"/>
</dbReference>
<sequence>MRLTKLFSIMLLIQLFLSGCILSHQQENNQEQQPSRERIIQEEKEPENQPKEKKMNLQLDIKEELFHSVADWLDDEKVLYIVNNTEGSEVHTYNLYTGDTELFYKSEDPIVQLKANEDNSLFFVQTSPSSYEAELLFLNREGDIQYQTEIKSYELSFTWNQVNTDQLFVTSFNEDWSYSTKIIDIQTHQIMENPVDIPFIQWINNNQVSYIKWDQEEPSLTAPLYMYNLKDHTETLLSEQVVANTNFPNLITTIELIDENGTAVVRFYDSDSQEKLAEMSTRLVALYSDWSIPYHDLDKEENLFYIFEVNEEKNDFTLVSFSPDTTEKKVIFESIENFQIKLSPNGEFALYGPRFEKILDLNNQSVEELITLN</sequence>
<name>A0ABT3DD79_9BACI</name>
<proteinExistence type="predicted"/>
<dbReference type="EMBL" id="JAOYEY010000024">
    <property type="protein sequence ID" value="MCV9884836.1"/>
    <property type="molecule type" value="Genomic_DNA"/>
</dbReference>
<evidence type="ECO:0000259" key="2">
    <source>
        <dbReference type="Pfam" id="PF21101"/>
    </source>
</evidence>
<dbReference type="RefSeq" id="WP_264141746.1">
    <property type="nucleotide sequence ID" value="NZ_JAOYEY010000024.1"/>
</dbReference>
<keyword evidence="1" id="KW-0732">Signal</keyword>
<keyword evidence="4" id="KW-1185">Reference proteome</keyword>
<gene>
    <name evidence="3" type="ORF">OIH86_04160</name>
</gene>
<feature type="chain" id="PRO_5045996364" description="YqgU-like 6-bladed beta-propeller domain-containing protein" evidence="1">
    <location>
        <begin position="24"/>
        <end position="373"/>
    </location>
</feature>
<evidence type="ECO:0000256" key="1">
    <source>
        <dbReference type="SAM" id="SignalP"/>
    </source>
</evidence>
<dbReference type="PROSITE" id="PS51257">
    <property type="entry name" value="PROKAR_LIPOPROTEIN"/>
    <property type="match status" value="1"/>
</dbReference>